<dbReference type="AlphaFoldDB" id="A0AAI8ZNB3"/>
<sequence length="102" mass="11178">MDAGSLQEIEREYNSAITNSRIGLYILCAGVLLIVGKFIWGISGSSVLFGIVAGGGGVYWGMLNDKASKLKLKLDEICYSKYGKPYDQSFTDITNDRYPPKS</sequence>
<dbReference type="EMBL" id="CGCB01000002">
    <property type="protein sequence ID" value="CFQ88065.1"/>
    <property type="molecule type" value="Genomic_DNA"/>
</dbReference>
<keyword evidence="1" id="KW-0812">Transmembrane</keyword>
<accession>A0AAI8ZNB3</accession>
<evidence type="ECO:0000256" key="1">
    <source>
        <dbReference type="SAM" id="Phobius"/>
    </source>
</evidence>
<feature type="transmembrane region" description="Helical" evidence="1">
    <location>
        <begin position="22"/>
        <end position="40"/>
    </location>
</feature>
<protein>
    <submittedName>
        <fullName evidence="2">Uncharacterized protein</fullName>
    </submittedName>
</protein>
<evidence type="ECO:0000313" key="2">
    <source>
        <dbReference type="EMBL" id="CFQ88065.1"/>
    </source>
</evidence>
<proteinExistence type="predicted"/>
<organism evidence="2 3">
    <name type="scientific">Yersinia frederiksenii</name>
    <dbReference type="NCBI Taxonomy" id="29484"/>
    <lineage>
        <taxon>Bacteria</taxon>
        <taxon>Pseudomonadati</taxon>
        <taxon>Pseudomonadota</taxon>
        <taxon>Gammaproteobacteria</taxon>
        <taxon>Enterobacterales</taxon>
        <taxon>Yersiniaceae</taxon>
        <taxon>Yersinia</taxon>
    </lineage>
</organism>
<dbReference type="RefSeq" id="WP_057642833.1">
    <property type="nucleotide sequence ID" value="NZ_CABMMF010000002.1"/>
</dbReference>
<name>A0AAI8ZNB3_YERFR</name>
<feature type="transmembrane region" description="Helical" evidence="1">
    <location>
        <begin position="46"/>
        <end position="63"/>
    </location>
</feature>
<gene>
    <name evidence="2" type="ORF">ERS008524_00609</name>
</gene>
<keyword evidence="1" id="KW-1133">Transmembrane helix</keyword>
<keyword evidence="1" id="KW-0472">Membrane</keyword>
<dbReference type="Proteomes" id="UP000046784">
    <property type="component" value="Unassembled WGS sequence"/>
</dbReference>
<comment type="caution">
    <text evidence="2">The sequence shown here is derived from an EMBL/GenBank/DDBJ whole genome shotgun (WGS) entry which is preliminary data.</text>
</comment>
<reference evidence="2 3" key="1">
    <citation type="submission" date="2015-03" db="EMBL/GenBank/DDBJ databases">
        <authorList>
            <consortium name="Pathogen Informatics"/>
            <person name="Murphy D."/>
        </authorList>
    </citation>
    <scope>NUCLEOTIDE SEQUENCE [LARGE SCALE GENOMIC DNA]</scope>
    <source>
        <strain evidence="2 3">3400/83</strain>
    </source>
</reference>
<evidence type="ECO:0000313" key="3">
    <source>
        <dbReference type="Proteomes" id="UP000046784"/>
    </source>
</evidence>